<comment type="caution">
    <text evidence="1">The sequence shown here is derived from an EMBL/GenBank/DDBJ whole genome shotgun (WGS) entry which is preliminary data.</text>
</comment>
<reference evidence="1 2" key="1">
    <citation type="submission" date="2024-01" db="EMBL/GenBank/DDBJ databases">
        <title>The genomes of 5 underutilized Papilionoideae crops provide insights into root nodulation and disease resistanc.</title>
        <authorList>
            <person name="Jiang F."/>
        </authorList>
    </citation>
    <scope>NUCLEOTIDE SEQUENCE [LARGE SCALE GENOMIC DNA]</scope>
    <source>
        <strain evidence="1">LVBAO_FW01</strain>
        <tissue evidence="1">Leaves</tissue>
    </source>
</reference>
<organism evidence="1 2">
    <name type="scientific">Canavalia gladiata</name>
    <name type="common">Sword bean</name>
    <name type="synonym">Dolichos gladiatus</name>
    <dbReference type="NCBI Taxonomy" id="3824"/>
    <lineage>
        <taxon>Eukaryota</taxon>
        <taxon>Viridiplantae</taxon>
        <taxon>Streptophyta</taxon>
        <taxon>Embryophyta</taxon>
        <taxon>Tracheophyta</taxon>
        <taxon>Spermatophyta</taxon>
        <taxon>Magnoliopsida</taxon>
        <taxon>eudicotyledons</taxon>
        <taxon>Gunneridae</taxon>
        <taxon>Pentapetalae</taxon>
        <taxon>rosids</taxon>
        <taxon>fabids</taxon>
        <taxon>Fabales</taxon>
        <taxon>Fabaceae</taxon>
        <taxon>Papilionoideae</taxon>
        <taxon>50 kb inversion clade</taxon>
        <taxon>NPAAA clade</taxon>
        <taxon>indigoferoid/millettioid clade</taxon>
        <taxon>Phaseoleae</taxon>
        <taxon>Canavalia</taxon>
    </lineage>
</organism>
<dbReference type="AlphaFoldDB" id="A0AAN9QC16"/>
<dbReference type="EMBL" id="JAYMYQ010000005">
    <property type="protein sequence ID" value="KAK7329796.1"/>
    <property type="molecule type" value="Genomic_DNA"/>
</dbReference>
<evidence type="ECO:0000313" key="1">
    <source>
        <dbReference type="EMBL" id="KAK7329796.1"/>
    </source>
</evidence>
<proteinExistence type="predicted"/>
<dbReference type="Proteomes" id="UP001367508">
    <property type="component" value="Unassembled WGS sequence"/>
</dbReference>
<protein>
    <submittedName>
        <fullName evidence="1">Uncharacterized protein</fullName>
    </submittedName>
</protein>
<name>A0AAN9QC16_CANGL</name>
<gene>
    <name evidence="1" type="ORF">VNO77_23976</name>
</gene>
<sequence length="95" mass="10611">MLWLTNEATAINTLAYCRFPSPTADASHLPLGASFFLQFSNPLRTSIMSPNTHPVAFSLSLFTLLLCRHNSEEKREKEPTMISTYATALLVVHKT</sequence>
<accession>A0AAN9QC16</accession>
<evidence type="ECO:0000313" key="2">
    <source>
        <dbReference type="Proteomes" id="UP001367508"/>
    </source>
</evidence>
<keyword evidence="2" id="KW-1185">Reference proteome</keyword>